<accession>A0ABS6SHQ1</accession>
<dbReference type="Pfam" id="PF04134">
    <property type="entry name" value="DCC1-like"/>
    <property type="match status" value="1"/>
</dbReference>
<proteinExistence type="predicted"/>
<evidence type="ECO:0000313" key="2">
    <source>
        <dbReference type="Proteomes" id="UP000722336"/>
    </source>
</evidence>
<protein>
    <submittedName>
        <fullName evidence="1">DUF393 domain-containing protein</fullName>
    </submittedName>
</protein>
<dbReference type="RefSeq" id="WP_218446786.1">
    <property type="nucleotide sequence ID" value="NZ_JAGSPA010000006.1"/>
</dbReference>
<reference evidence="1 2" key="1">
    <citation type="submission" date="2021-04" db="EMBL/GenBank/DDBJ databases">
        <authorList>
            <person name="Pira H."/>
            <person name="Risdian C."/>
            <person name="Wink J."/>
        </authorList>
    </citation>
    <scope>NUCLEOTIDE SEQUENCE [LARGE SCALE GENOMIC DNA]</scope>
    <source>
        <strain evidence="1 2">WHA3</strain>
    </source>
</reference>
<sequence>MLTVYYNSACPVCKAGIEDQRTRMARRDVRGNAEWVDIACDTDVLAPLGLEIERVRHSLHVVEDGQMRIGADAFLALARATPGQRWLVPLLGNPVILPVTRFAYDRFADLLYWWNRRRGRW</sequence>
<name>A0ABS6SHQ1_9SPHN</name>
<gene>
    <name evidence="1" type="ORF">KCG44_14215</name>
</gene>
<organism evidence="1 2">
    <name type="scientific">Pacificimonas pallii</name>
    <dbReference type="NCBI Taxonomy" id="2827236"/>
    <lineage>
        <taxon>Bacteria</taxon>
        <taxon>Pseudomonadati</taxon>
        <taxon>Pseudomonadota</taxon>
        <taxon>Alphaproteobacteria</taxon>
        <taxon>Sphingomonadales</taxon>
        <taxon>Sphingosinicellaceae</taxon>
        <taxon>Pacificimonas</taxon>
    </lineage>
</organism>
<comment type="caution">
    <text evidence="1">The sequence shown here is derived from an EMBL/GenBank/DDBJ whole genome shotgun (WGS) entry which is preliminary data.</text>
</comment>
<evidence type="ECO:0000313" key="1">
    <source>
        <dbReference type="EMBL" id="MBV7257937.1"/>
    </source>
</evidence>
<dbReference type="EMBL" id="JAGSPA010000006">
    <property type="protein sequence ID" value="MBV7257937.1"/>
    <property type="molecule type" value="Genomic_DNA"/>
</dbReference>
<keyword evidence="2" id="KW-1185">Reference proteome</keyword>
<dbReference type="InterPro" id="IPR007263">
    <property type="entry name" value="DCC1-like"/>
</dbReference>
<dbReference type="Proteomes" id="UP000722336">
    <property type="component" value="Unassembled WGS sequence"/>
</dbReference>